<sequence>MSTTILSFQNRVVIETLHNEGRSLRYIANYLGFSKTTIFNELHRLNSEYQAGLAQTDFERKVSQRGRKSSLTKNLKHLIEEKIQVQKWSPEQVAHVVGIAYKTVYNWIDQGWLDVQLPDLPDHGIRRHRAKEKRGTFNHGRSVVRSITAAPLRSVLIKSKLARNSATLKLIPYFLVNVKVRLWLLLWNVRAA</sequence>
<dbReference type="GO" id="GO:0032196">
    <property type="term" value="P:transposition"/>
    <property type="evidence" value="ECO:0007669"/>
    <property type="project" value="TreeGrafter"/>
</dbReference>
<dbReference type="EMBL" id="CP050919">
    <property type="protein sequence ID" value="QIX58620.1"/>
    <property type="molecule type" value="Genomic_DNA"/>
</dbReference>
<dbReference type="PANTHER" id="PTHR10948:SF23">
    <property type="entry name" value="TRANSPOSASE INSI FOR INSERTION SEQUENCE ELEMENT IS30A-RELATED"/>
    <property type="match status" value="1"/>
</dbReference>
<evidence type="ECO:0000259" key="1">
    <source>
        <dbReference type="Pfam" id="PF13936"/>
    </source>
</evidence>
<dbReference type="InterPro" id="IPR025246">
    <property type="entry name" value="IS30-like_HTH"/>
</dbReference>
<dbReference type="InterPro" id="IPR051917">
    <property type="entry name" value="Transposase-Integrase"/>
</dbReference>
<protein>
    <recommendedName>
        <fullName evidence="1">Transposase IS30-like HTH domain-containing protein</fullName>
    </recommendedName>
</protein>
<feature type="domain" description="Transposase IS30-like HTH" evidence="1">
    <location>
        <begin position="4"/>
        <end position="44"/>
    </location>
</feature>
<reference evidence="2 3" key="1">
    <citation type="submission" date="2020-04" db="EMBL/GenBank/DDBJ databases">
        <title>Novel strain L. Fermentum HFD1 producer antibacterial peptides.</title>
        <authorList>
            <person name="Ozhegov G.D."/>
            <person name="Pavlova A.S."/>
            <person name="Zhuravleva D.E."/>
            <person name="Gogoleva N.V."/>
            <person name="Shagimardanova E.I."/>
            <person name="Markelova M.I."/>
            <person name="Yarullina D.R."/>
            <person name="Kayumov A.R."/>
        </authorList>
    </citation>
    <scope>NUCLEOTIDE SEQUENCE [LARGE SCALE GENOMIC DNA]</scope>
    <source>
        <strain evidence="2 3">HFD1</strain>
    </source>
</reference>
<dbReference type="Proteomes" id="UP000503169">
    <property type="component" value="Chromosome"/>
</dbReference>
<dbReference type="PANTHER" id="PTHR10948">
    <property type="entry name" value="TRANSPOSASE"/>
    <property type="match status" value="1"/>
</dbReference>
<evidence type="ECO:0000313" key="3">
    <source>
        <dbReference type="Proteomes" id="UP000503169"/>
    </source>
</evidence>
<gene>
    <name evidence="2" type="ORF">HCY95_01056</name>
</gene>
<organism evidence="2 3">
    <name type="scientific">Limosilactobacillus fermentum</name>
    <name type="common">Lactobacillus fermentum</name>
    <dbReference type="NCBI Taxonomy" id="1613"/>
    <lineage>
        <taxon>Bacteria</taxon>
        <taxon>Bacillati</taxon>
        <taxon>Bacillota</taxon>
        <taxon>Bacilli</taxon>
        <taxon>Lactobacillales</taxon>
        <taxon>Lactobacillaceae</taxon>
        <taxon>Limosilactobacillus</taxon>
    </lineage>
</organism>
<proteinExistence type="predicted"/>
<name>A0AAJ4GFC9_LIMFE</name>
<dbReference type="Pfam" id="PF13936">
    <property type="entry name" value="HTH_38"/>
    <property type="match status" value="1"/>
</dbReference>
<dbReference type="GO" id="GO:0005829">
    <property type="term" value="C:cytosol"/>
    <property type="evidence" value="ECO:0007669"/>
    <property type="project" value="TreeGrafter"/>
</dbReference>
<evidence type="ECO:0000313" key="2">
    <source>
        <dbReference type="EMBL" id="QIX58620.1"/>
    </source>
</evidence>
<dbReference type="AlphaFoldDB" id="A0AAJ4GFC9"/>
<dbReference type="GO" id="GO:0004803">
    <property type="term" value="F:transposase activity"/>
    <property type="evidence" value="ECO:0007669"/>
    <property type="project" value="TreeGrafter"/>
</dbReference>
<accession>A0AAJ4GFC9</accession>